<dbReference type="PANTHER" id="PTHR37300">
    <property type="entry name" value="UPF0291 PROTEIN CBO2609/CLC_2481"/>
    <property type="match status" value="1"/>
</dbReference>
<dbReference type="STRING" id="1265.SAMN02910280_0776"/>
<dbReference type="InterPro" id="IPR009242">
    <property type="entry name" value="DUF896"/>
</dbReference>
<comment type="similarity">
    <text evidence="2">Belongs to the UPF0291 family.</text>
</comment>
<comment type="caution">
    <text evidence="4">The sequence shown here is derived from an EMBL/GenBank/DDBJ whole genome shotgun (WGS) entry which is preliminary data.</text>
</comment>
<evidence type="ECO:0000313" key="4">
    <source>
        <dbReference type="EMBL" id="PWJ15240.1"/>
    </source>
</evidence>
<gene>
    <name evidence="4" type="ORF">IE37_00134</name>
</gene>
<dbReference type="RefSeq" id="WP_109725054.1">
    <property type="nucleotide sequence ID" value="NZ_QGDI01000001.1"/>
</dbReference>
<proteinExistence type="inferred from homology"/>
<dbReference type="SUPFAM" id="SSF158221">
    <property type="entry name" value="YnzC-like"/>
    <property type="match status" value="1"/>
</dbReference>
<dbReference type="PANTHER" id="PTHR37300:SF1">
    <property type="entry name" value="UPF0291 PROTEIN YNZC"/>
    <property type="match status" value="1"/>
</dbReference>
<dbReference type="Pfam" id="PF05979">
    <property type="entry name" value="DUF896"/>
    <property type="match status" value="1"/>
</dbReference>
<dbReference type="GO" id="GO:0005737">
    <property type="term" value="C:cytoplasm"/>
    <property type="evidence" value="ECO:0007669"/>
    <property type="project" value="UniProtKB-SubCell"/>
</dbReference>
<evidence type="ECO:0000256" key="1">
    <source>
        <dbReference type="ARBA" id="ARBA00022490"/>
    </source>
</evidence>
<protein>
    <recommendedName>
        <fullName evidence="2">UPF0291 protein IE37_00134</fullName>
    </recommendedName>
</protein>
<dbReference type="EMBL" id="QGDI01000001">
    <property type="protein sequence ID" value="PWJ15240.1"/>
    <property type="molecule type" value="Genomic_DNA"/>
</dbReference>
<evidence type="ECO:0000256" key="3">
    <source>
        <dbReference type="SAM" id="MobiDB-lite"/>
    </source>
</evidence>
<organism evidence="4 5">
    <name type="scientific">Ruminococcus flavefaciens</name>
    <dbReference type="NCBI Taxonomy" id="1265"/>
    <lineage>
        <taxon>Bacteria</taxon>
        <taxon>Bacillati</taxon>
        <taxon>Bacillota</taxon>
        <taxon>Clostridia</taxon>
        <taxon>Eubacteriales</taxon>
        <taxon>Oscillospiraceae</taxon>
        <taxon>Ruminococcus</taxon>
    </lineage>
</organism>
<evidence type="ECO:0000256" key="2">
    <source>
        <dbReference type="HAMAP-Rule" id="MF_01103"/>
    </source>
</evidence>
<dbReference type="AlphaFoldDB" id="A0A315Y3P1"/>
<dbReference type="Gene3D" id="1.10.287.540">
    <property type="entry name" value="Helix hairpin bin"/>
    <property type="match status" value="1"/>
</dbReference>
<sequence>MDQKKIDRINELAHKSKAEGLTDAEKAEQTELRNEYRRAVTGNLAAQLENTYIMTPDGKKRKVSKGR</sequence>
<dbReference type="HAMAP" id="MF_01103">
    <property type="entry name" value="UPF0291"/>
    <property type="match status" value="1"/>
</dbReference>
<evidence type="ECO:0000313" key="5">
    <source>
        <dbReference type="Proteomes" id="UP000245720"/>
    </source>
</evidence>
<reference evidence="4 5" key="1">
    <citation type="submission" date="2018-05" db="EMBL/GenBank/DDBJ databases">
        <title>The Hungate 1000. A catalogue of reference genomes from the rumen microbiome.</title>
        <authorList>
            <person name="Kelly W."/>
        </authorList>
    </citation>
    <scope>NUCLEOTIDE SEQUENCE [LARGE SCALE GENOMIC DNA]</scope>
    <source>
        <strain evidence="4 5">SAb67</strain>
    </source>
</reference>
<accession>A0A315Y3P1</accession>
<feature type="region of interest" description="Disordered" evidence="3">
    <location>
        <begin position="1"/>
        <end position="32"/>
    </location>
</feature>
<keyword evidence="1 2" id="KW-0963">Cytoplasm</keyword>
<name>A0A315Y3P1_RUMFL</name>
<dbReference type="Proteomes" id="UP000245720">
    <property type="component" value="Unassembled WGS sequence"/>
</dbReference>
<comment type="subcellular location">
    <subcellularLocation>
        <location evidence="2">Cytoplasm</location>
    </subcellularLocation>
</comment>
<dbReference type="OrthoDB" id="390105at2"/>